<dbReference type="Pfam" id="PF01693">
    <property type="entry name" value="Cauli_VI"/>
    <property type="match status" value="1"/>
</dbReference>
<keyword evidence="10 12" id="KW-0413">Isomerase</keyword>
<dbReference type="InterPro" id="IPR049163">
    <property type="entry name" value="Pif1-like_2B_dom"/>
</dbReference>
<keyword evidence="7 12" id="KW-0496">Mitochondrion</keyword>
<organism evidence="15 16">
    <name type="scientific">Somion occarium</name>
    <dbReference type="NCBI Taxonomy" id="3059160"/>
    <lineage>
        <taxon>Eukaryota</taxon>
        <taxon>Fungi</taxon>
        <taxon>Dikarya</taxon>
        <taxon>Basidiomycota</taxon>
        <taxon>Agaricomycotina</taxon>
        <taxon>Agaricomycetes</taxon>
        <taxon>Polyporales</taxon>
        <taxon>Cerrenaceae</taxon>
        <taxon>Somion</taxon>
    </lineage>
</organism>
<feature type="region of interest" description="Disordered" evidence="13">
    <location>
        <begin position="214"/>
        <end position="233"/>
    </location>
</feature>
<evidence type="ECO:0000313" key="16">
    <source>
        <dbReference type="Proteomes" id="UP001497453"/>
    </source>
</evidence>
<comment type="subunit">
    <text evidence="12">Monomer.</text>
</comment>
<keyword evidence="1 12" id="KW-0547">Nucleotide-binding</keyword>
<keyword evidence="5 12" id="KW-0067">ATP-binding</keyword>
<feature type="domain" description="AAA+ ATPase" evidence="14">
    <location>
        <begin position="132"/>
        <end position="465"/>
    </location>
</feature>
<keyword evidence="6 12" id="KW-0238">DNA-binding</keyword>
<dbReference type="InterPro" id="IPR011320">
    <property type="entry name" value="RNase_H1_N"/>
</dbReference>
<feature type="binding site" evidence="12">
    <location>
        <begin position="140"/>
        <end position="147"/>
    </location>
    <ligand>
        <name>ATP</name>
        <dbReference type="ChEBI" id="CHEBI:30616"/>
    </ligand>
</feature>
<protein>
    <recommendedName>
        <fullName evidence="12">ATP-dependent DNA helicase PIF1</fullName>
        <ecNumber evidence="12">5.6.2.3</ecNumber>
    </recommendedName>
    <alternativeName>
        <fullName evidence="12">DNA 5'-3' helicase PIF1</fullName>
    </alternativeName>
    <alternativeName>
        <fullName evidence="12">DNA repair and recombination helicase PIF1</fullName>
    </alternativeName>
</protein>
<evidence type="ECO:0000259" key="14">
    <source>
        <dbReference type="SMART" id="SM00382"/>
    </source>
</evidence>
<evidence type="ECO:0000256" key="6">
    <source>
        <dbReference type="ARBA" id="ARBA00023125"/>
    </source>
</evidence>
<evidence type="ECO:0000256" key="11">
    <source>
        <dbReference type="ARBA" id="ARBA00023242"/>
    </source>
</evidence>
<comment type="cofactor">
    <cofactor evidence="12">
        <name>Mg(2+)</name>
        <dbReference type="ChEBI" id="CHEBI:18420"/>
    </cofactor>
</comment>
<dbReference type="CDD" id="cd18037">
    <property type="entry name" value="DEXSc_Pif1_like"/>
    <property type="match status" value="1"/>
</dbReference>
<keyword evidence="8 12" id="KW-0233">DNA recombination</keyword>
<dbReference type="Proteomes" id="UP001497453">
    <property type="component" value="Chromosome 1"/>
</dbReference>
<feature type="compositionally biased region" description="Basic and acidic residues" evidence="13">
    <location>
        <begin position="214"/>
        <end position="231"/>
    </location>
</feature>
<dbReference type="InterPro" id="IPR027417">
    <property type="entry name" value="P-loop_NTPase"/>
</dbReference>
<feature type="DNA-binding region" evidence="12">
    <location>
        <begin position="563"/>
        <end position="582"/>
    </location>
</feature>
<dbReference type="Gene3D" id="3.40.970.10">
    <property type="entry name" value="Ribonuclease H1, N-terminal domain"/>
    <property type="match status" value="1"/>
</dbReference>
<dbReference type="InterPro" id="IPR048293">
    <property type="entry name" value="PIF1_RRM3_pfh1"/>
</dbReference>
<dbReference type="InterPro" id="IPR003593">
    <property type="entry name" value="AAA+_ATPase"/>
</dbReference>
<reference evidence="16" key="1">
    <citation type="submission" date="2024-04" db="EMBL/GenBank/DDBJ databases">
        <authorList>
            <person name="Shaw F."/>
            <person name="Minotto A."/>
        </authorList>
    </citation>
    <scope>NUCLEOTIDE SEQUENCE [LARGE SCALE GENOMIC DNA]</scope>
</reference>
<dbReference type="InterPro" id="IPR051055">
    <property type="entry name" value="PIF1_helicase"/>
</dbReference>
<dbReference type="SMART" id="SM00382">
    <property type="entry name" value="AAA"/>
    <property type="match status" value="1"/>
</dbReference>
<evidence type="ECO:0000256" key="3">
    <source>
        <dbReference type="ARBA" id="ARBA00022801"/>
    </source>
</evidence>
<comment type="function">
    <text evidence="12">DNA-dependent ATPase and 5'-3' DNA helicase required for the maintenance of both mitochondrial and nuclear genome stability.</text>
</comment>
<evidence type="ECO:0000256" key="9">
    <source>
        <dbReference type="ARBA" id="ARBA00023204"/>
    </source>
</evidence>
<comment type="subcellular location">
    <subcellularLocation>
        <location evidence="12">Nucleus</location>
    </subcellularLocation>
    <subcellularLocation>
        <location evidence="12">Mitochondrion</location>
    </subcellularLocation>
</comment>
<comment type="similarity">
    <text evidence="12">Belongs to the helicase family. PIF1 subfamily.</text>
</comment>
<sequence length="623" mass="69879">MPKSPKKGKWYAVRHGREGAKIYDNWGEAEINITRFPGAVHKSFRSLKDAEDWLTSRSMSIKKEPKEPSPEIQELPGPPMPGPSKPRNPTPATMNGVHPQPAPQPAVGLNAPQPSQVQLSPEQRHVLEMVKRGKSVFFTGSAGTGKSVLLREIIKFCRNSNDYGDWGRLSITASTGIASVNIGGSTLHSWAGIGLGKESKEKLVYKLLGYKKEEREQEEKENPDAPKRTDDMNSGFAVDRWRTTRTLIIDEISMIDGHLFDKLEYVARAVRKNSAPFGGIQLVLSGDFLQLPPVPEQVNGAPVPPSFAFEAESWEQCVGRPVFLTKVFRQKDQTFVDILNSMRFGHLEAVTVQKFRQLSRTVRYNDGIEPTDLFPTRREVEMCNHNRLKSINSTPHEYKATDRPGRDEKGNDISLEKMNRLLERLVAPKTITLKVGAQVMLIKNMIQGKLVNGSVGKVVDFITPLEAAQRGTKFAISESNCSGMPPMGREVKMEKWPVVQFQSGDVLLCIPDTFEVNNPEGEIEAMRCQVPLILAWALSIHKSQGQTLDRVRVNLGRIFEKGQAYVALSRATSMERLQVLNFDAAKVMAHPRVMAWMKEQTGQQARDQIDEDIEFWSEDIDIL</sequence>
<dbReference type="HAMAP" id="MF_03176">
    <property type="entry name" value="PIF1"/>
    <property type="match status" value="1"/>
</dbReference>
<name>A0ABP1CKG3_9APHY</name>
<keyword evidence="4 12" id="KW-0347">Helicase</keyword>
<dbReference type="EMBL" id="OZ037944">
    <property type="protein sequence ID" value="CAL1696182.1"/>
    <property type="molecule type" value="Genomic_DNA"/>
</dbReference>
<evidence type="ECO:0000256" key="2">
    <source>
        <dbReference type="ARBA" id="ARBA00022763"/>
    </source>
</evidence>
<evidence type="ECO:0000256" key="5">
    <source>
        <dbReference type="ARBA" id="ARBA00022840"/>
    </source>
</evidence>
<feature type="region of interest" description="Disordered" evidence="13">
    <location>
        <begin position="56"/>
        <end position="114"/>
    </location>
</feature>
<keyword evidence="2 12" id="KW-0227">DNA damage</keyword>
<keyword evidence="11 12" id="KW-0539">Nucleus</keyword>
<dbReference type="PANTHER" id="PTHR47642">
    <property type="entry name" value="ATP-DEPENDENT DNA HELICASE"/>
    <property type="match status" value="1"/>
</dbReference>
<evidence type="ECO:0000256" key="4">
    <source>
        <dbReference type="ARBA" id="ARBA00022806"/>
    </source>
</evidence>
<proteinExistence type="inferred from homology"/>
<dbReference type="SUPFAM" id="SSF52540">
    <property type="entry name" value="P-loop containing nucleoside triphosphate hydrolases"/>
    <property type="match status" value="2"/>
</dbReference>
<dbReference type="InterPro" id="IPR037056">
    <property type="entry name" value="RNase_H1_N_sf"/>
</dbReference>
<evidence type="ECO:0000256" key="8">
    <source>
        <dbReference type="ARBA" id="ARBA00023172"/>
    </source>
</evidence>
<dbReference type="Pfam" id="PF05970">
    <property type="entry name" value="PIF1"/>
    <property type="match status" value="2"/>
</dbReference>
<keyword evidence="3 12" id="KW-0378">Hydrolase</keyword>
<dbReference type="EC" id="5.6.2.3" evidence="12"/>
<gene>
    <name evidence="12" type="primary">PIF1</name>
    <name evidence="15" type="ORF">GFSPODELE1_LOCUS1080</name>
</gene>
<accession>A0ABP1CKG3</accession>
<evidence type="ECO:0000256" key="7">
    <source>
        <dbReference type="ARBA" id="ARBA00023128"/>
    </source>
</evidence>
<dbReference type="Pfam" id="PF21530">
    <property type="entry name" value="Pif1_2B_dom"/>
    <property type="match status" value="1"/>
</dbReference>
<comment type="catalytic activity">
    <reaction evidence="12">
        <text>ATP + H2O = ADP + phosphate + H(+)</text>
        <dbReference type="Rhea" id="RHEA:13065"/>
        <dbReference type="ChEBI" id="CHEBI:15377"/>
        <dbReference type="ChEBI" id="CHEBI:15378"/>
        <dbReference type="ChEBI" id="CHEBI:30616"/>
        <dbReference type="ChEBI" id="CHEBI:43474"/>
        <dbReference type="ChEBI" id="CHEBI:456216"/>
        <dbReference type="EC" id="5.6.2.3"/>
    </reaction>
</comment>
<evidence type="ECO:0000256" key="12">
    <source>
        <dbReference type="HAMAP-Rule" id="MF_03176"/>
    </source>
</evidence>
<feature type="compositionally biased region" description="Pro residues" evidence="13">
    <location>
        <begin position="76"/>
        <end position="89"/>
    </location>
</feature>
<keyword evidence="16" id="KW-1185">Reference proteome</keyword>
<evidence type="ECO:0000256" key="13">
    <source>
        <dbReference type="SAM" id="MobiDB-lite"/>
    </source>
</evidence>
<dbReference type="InterPro" id="IPR010285">
    <property type="entry name" value="DNA_helicase_pif1-like_DEAD"/>
</dbReference>
<evidence type="ECO:0000313" key="15">
    <source>
        <dbReference type="EMBL" id="CAL1696182.1"/>
    </source>
</evidence>
<evidence type="ECO:0000256" key="1">
    <source>
        <dbReference type="ARBA" id="ARBA00022741"/>
    </source>
</evidence>
<evidence type="ECO:0000256" key="10">
    <source>
        <dbReference type="ARBA" id="ARBA00023235"/>
    </source>
</evidence>
<keyword evidence="9 12" id="KW-0234">DNA repair</keyword>
<dbReference type="CDD" id="cd18809">
    <property type="entry name" value="SF1_C_RecD"/>
    <property type="match status" value="1"/>
</dbReference>
<dbReference type="Gene3D" id="3.40.50.300">
    <property type="entry name" value="P-loop containing nucleotide triphosphate hydrolases"/>
    <property type="match status" value="1"/>
</dbReference>
<dbReference type="PANTHER" id="PTHR47642:SF5">
    <property type="entry name" value="ATP-DEPENDENT DNA HELICASE"/>
    <property type="match status" value="1"/>
</dbReference>